<proteinExistence type="predicted"/>
<dbReference type="GeneID" id="20084851"/>
<reference evidence="2" key="1">
    <citation type="submission" date="2013-12" db="EMBL/GenBank/DDBJ databases">
        <title>The Genome Sequence of Aphanomyces invadans NJM9701.</title>
        <authorList>
            <consortium name="The Broad Institute Genomics Platform"/>
            <person name="Russ C."/>
            <person name="Tyler B."/>
            <person name="van West P."/>
            <person name="Dieguez-Uribeondo J."/>
            <person name="Young S.K."/>
            <person name="Zeng Q."/>
            <person name="Gargeya S."/>
            <person name="Fitzgerald M."/>
            <person name="Abouelleil A."/>
            <person name="Alvarado L."/>
            <person name="Chapman S.B."/>
            <person name="Gainer-Dewar J."/>
            <person name="Goldberg J."/>
            <person name="Griggs A."/>
            <person name="Gujja S."/>
            <person name="Hansen M."/>
            <person name="Howarth C."/>
            <person name="Imamovic A."/>
            <person name="Ireland A."/>
            <person name="Larimer J."/>
            <person name="McCowan C."/>
            <person name="Murphy C."/>
            <person name="Pearson M."/>
            <person name="Poon T.W."/>
            <person name="Priest M."/>
            <person name="Roberts A."/>
            <person name="Saif S."/>
            <person name="Shea T."/>
            <person name="Sykes S."/>
            <person name="Wortman J."/>
            <person name="Nusbaum C."/>
            <person name="Birren B."/>
        </authorList>
    </citation>
    <scope>NUCLEOTIDE SEQUENCE [LARGE SCALE GENOMIC DNA]</scope>
    <source>
        <strain evidence="2">NJM9701</strain>
    </source>
</reference>
<organism evidence="2">
    <name type="scientific">Aphanomyces invadans</name>
    <dbReference type="NCBI Taxonomy" id="157072"/>
    <lineage>
        <taxon>Eukaryota</taxon>
        <taxon>Sar</taxon>
        <taxon>Stramenopiles</taxon>
        <taxon>Oomycota</taxon>
        <taxon>Saprolegniomycetes</taxon>
        <taxon>Saprolegniales</taxon>
        <taxon>Verrucalvaceae</taxon>
        <taxon>Aphanomyces</taxon>
    </lineage>
</organism>
<dbReference type="OrthoDB" id="10644197at2759"/>
<keyword evidence="1" id="KW-0732">Signal</keyword>
<feature type="signal peptide" evidence="1">
    <location>
        <begin position="1"/>
        <end position="19"/>
    </location>
</feature>
<sequence length="311" mass="32364">MARSIWLAGWMVLVSVATAAELPCTPKDVQPIVPFYSKCKAESQLNLTNPSDAANMCTFPACRAYVRSFALLNCTSDGRSNKVAAHICDPFTPRLVDTSPAPTKVDQPPCTMDDLRPLTLIQVKCASLSNIPSIANLTNATALATYCSIPTCAASAKQHATLMCTINGAPASAFATLCNNATTASTAPVALPMTTASTTVNECTATSLPADLVAAQNTCLRVAGLIAPPTTNIIMDSLCQYSECTRMFALYGSLTCMLNDEPASLVAQTCVGTKAPTSTVASPLPAPSPAPTPVLSFMATLGMLVAAVMLM</sequence>
<evidence type="ECO:0008006" key="3">
    <source>
        <dbReference type="Google" id="ProtNLM"/>
    </source>
</evidence>
<dbReference type="VEuPathDB" id="FungiDB:H310_07801"/>
<accession>A0A024U2A3</accession>
<dbReference type="EMBL" id="KI913966">
    <property type="protein sequence ID" value="ETV99747.1"/>
    <property type="molecule type" value="Genomic_DNA"/>
</dbReference>
<gene>
    <name evidence="2" type="ORF">H310_07801</name>
</gene>
<dbReference type="RefSeq" id="XP_008871523.1">
    <property type="nucleotide sequence ID" value="XM_008873301.1"/>
</dbReference>
<evidence type="ECO:0000256" key="1">
    <source>
        <dbReference type="SAM" id="SignalP"/>
    </source>
</evidence>
<name>A0A024U2A3_9STRA</name>
<protein>
    <recommendedName>
        <fullName evidence="3">Elicitin-like protein</fullName>
    </recommendedName>
</protein>
<dbReference type="AlphaFoldDB" id="A0A024U2A3"/>
<evidence type="ECO:0000313" key="2">
    <source>
        <dbReference type="EMBL" id="ETV99747.1"/>
    </source>
</evidence>
<feature type="chain" id="PRO_5001537845" description="Elicitin-like protein" evidence="1">
    <location>
        <begin position="20"/>
        <end position="311"/>
    </location>
</feature>